<evidence type="ECO:0000259" key="4">
    <source>
        <dbReference type="Pfam" id="PF00534"/>
    </source>
</evidence>
<evidence type="ECO:0000313" key="6">
    <source>
        <dbReference type="EMBL" id="UNM16264.1"/>
    </source>
</evidence>
<organism evidence="6 7">
    <name type="scientific">Streptomyces formicae</name>
    <dbReference type="NCBI Taxonomy" id="1616117"/>
    <lineage>
        <taxon>Bacteria</taxon>
        <taxon>Bacillati</taxon>
        <taxon>Actinomycetota</taxon>
        <taxon>Actinomycetes</taxon>
        <taxon>Kitasatosporales</taxon>
        <taxon>Streptomycetaceae</taxon>
        <taxon>Streptomyces</taxon>
    </lineage>
</organism>
<protein>
    <recommendedName>
        <fullName evidence="1">D-inositol 3-phosphate glycosyltransferase</fullName>
    </recommendedName>
</protein>
<dbReference type="InterPro" id="IPR001296">
    <property type="entry name" value="Glyco_trans_1"/>
</dbReference>
<dbReference type="Pfam" id="PF00534">
    <property type="entry name" value="Glycos_transf_1"/>
    <property type="match status" value="1"/>
</dbReference>
<evidence type="ECO:0000256" key="2">
    <source>
        <dbReference type="ARBA" id="ARBA00022676"/>
    </source>
</evidence>
<sequence length="367" mass="37759">MPGAVDDPGAPSGGNTYDRRVCRELPQLGWQVHEHRVAGDWPRPGAGARAELARRLGESADGSLVLLDGLVACAVPEILVPEAGRLRLAVLVHLPLADETGLAPDVAAALDAAERRTLRAAAAIVATSDWAARRLRDHHGLDARRVHVAAPGADIAPLAAGTEPTASGTGGGTGGGPRLLCVASLTPRKGQHLLVDALAGVADLPWSCSLVGGPGGDPGYATRVRELIARHGLDGRIHLAGPQTGPELNASYAAADLLLLASRAETYGMAVTEALARGVPVLATAVGGVPEALGRAPDGGMPGALVPPDDPVALAAALRRWLSDPGERHRAKSAARRRRTALGGWETTSRALAKALEHTRQHPLEAA</sequence>
<dbReference type="RefSeq" id="WP_242338776.1">
    <property type="nucleotide sequence ID" value="NZ_CP071872.1"/>
</dbReference>
<dbReference type="Gene3D" id="3.40.50.2000">
    <property type="entry name" value="Glycogen Phosphorylase B"/>
    <property type="match status" value="2"/>
</dbReference>
<keyword evidence="3" id="KW-0808">Transferase</keyword>
<gene>
    <name evidence="6" type="ORF">J4032_00950</name>
</gene>
<dbReference type="Pfam" id="PF13439">
    <property type="entry name" value="Glyco_transf_4"/>
    <property type="match status" value="1"/>
</dbReference>
<evidence type="ECO:0000256" key="1">
    <source>
        <dbReference type="ARBA" id="ARBA00021292"/>
    </source>
</evidence>
<feature type="domain" description="Glycosyl transferase family 1" evidence="4">
    <location>
        <begin position="177"/>
        <end position="338"/>
    </location>
</feature>
<dbReference type="InterPro" id="IPR028098">
    <property type="entry name" value="Glyco_trans_4-like_N"/>
</dbReference>
<name>A0ABY3WUD7_9ACTN</name>
<dbReference type="Proteomes" id="UP000828924">
    <property type="component" value="Chromosome"/>
</dbReference>
<keyword evidence="7" id="KW-1185">Reference proteome</keyword>
<evidence type="ECO:0000256" key="3">
    <source>
        <dbReference type="ARBA" id="ARBA00022679"/>
    </source>
</evidence>
<dbReference type="CDD" id="cd03801">
    <property type="entry name" value="GT4_PimA-like"/>
    <property type="match status" value="1"/>
</dbReference>
<dbReference type="EMBL" id="CP071872">
    <property type="protein sequence ID" value="UNM16264.1"/>
    <property type="molecule type" value="Genomic_DNA"/>
</dbReference>
<dbReference type="SUPFAM" id="SSF53756">
    <property type="entry name" value="UDP-Glycosyltransferase/glycogen phosphorylase"/>
    <property type="match status" value="1"/>
</dbReference>
<evidence type="ECO:0000259" key="5">
    <source>
        <dbReference type="Pfam" id="PF13439"/>
    </source>
</evidence>
<accession>A0ABY3WUD7</accession>
<feature type="domain" description="Glycosyltransferase subfamily 4-like N-terminal" evidence="5">
    <location>
        <begin position="107"/>
        <end position="155"/>
    </location>
</feature>
<evidence type="ECO:0000313" key="7">
    <source>
        <dbReference type="Proteomes" id="UP000828924"/>
    </source>
</evidence>
<dbReference type="PANTHER" id="PTHR12526:SF510">
    <property type="entry name" value="D-INOSITOL 3-PHOSPHATE GLYCOSYLTRANSFERASE"/>
    <property type="match status" value="1"/>
</dbReference>
<proteinExistence type="predicted"/>
<reference evidence="6 7" key="1">
    <citation type="submission" date="2021-03" db="EMBL/GenBank/DDBJ databases">
        <title>Complete genome of Streptomyces formicae strain 1H-GS9 (DSM 100524).</title>
        <authorList>
            <person name="Atanasov K.E."/>
            <person name="Altabella T."/>
            <person name="Ferrer A."/>
        </authorList>
    </citation>
    <scope>NUCLEOTIDE SEQUENCE [LARGE SCALE GENOMIC DNA]</scope>
    <source>
        <strain evidence="6 7">1H-GS9</strain>
    </source>
</reference>
<dbReference type="PANTHER" id="PTHR12526">
    <property type="entry name" value="GLYCOSYLTRANSFERASE"/>
    <property type="match status" value="1"/>
</dbReference>
<keyword evidence="2" id="KW-0328">Glycosyltransferase</keyword>